<keyword evidence="10" id="KW-0413">Isomerase</keyword>
<evidence type="ECO:0000256" key="11">
    <source>
        <dbReference type="ARBA" id="ARBA00038856"/>
    </source>
</evidence>
<dbReference type="InterPro" id="IPR003953">
    <property type="entry name" value="FAD-dep_OxRdtase_2_FAD-bd"/>
</dbReference>
<evidence type="ECO:0000256" key="12">
    <source>
        <dbReference type="ARBA" id="ARBA00049645"/>
    </source>
</evidence>
<evidence type="ECO:0000313" key="17">
    <source>
        <dbReference type="EMBL" id="TCJ23939.1"/>
    </source>
</evidence>
<dbReference type="AlphaFoldDB" id="A0A4R1C0H1"/>
<evidence type="ECO:0000313" key="18">
    <source>
        <dbReference type="Proteomes" id="UP000295453"/>
    </source>
</evidence>
<comment type="similarity">
    <text evidence="2">Belongs to the GMC oxidoreductase family.</text>
</comment>
<dbReference type="GO" id="GO:0004769">
    <property type="term" value="F:steroid Delta-isomerase activity"/>
    <property type="evidence" value="ECO:0007669"/>
    <property type="project" value="UniProtKB-EC"/>
</dbReference>
<evidence type="ECO:0000256" key="4">
    <source>
        <dbReference type="ARBA" id="ARBA00022630"/>
    </source>
</evidence>
<evidence type="ECO:0000259" key="16">
    <source>
        <dbReference type="PROSITE" id="PS51379"/>
    </source>
</evidence>
<keyword evidence="5" id="KW-0274">FAD</keyword>
<comment type="cofactor">
    <cofactor evidence="1">
        <name>FAD</name>
        <dbReference type="ChEBI" id="CHEBI:57692"/>
    </cofactor>
</comment>
<evidence type="ECO:0000256" key="3">
    <source>
        <dbReference type="ARBA" id="ARBA00022548"/>
    </source>
</evidence>
<evidence type="ECO:0000256" key="8">
    <source>
        <dbReference type="ARBA" id="ARBA00023166"/>
    </source>
</evidence>
<dbReference type="InterPro" id="IPR052542">
    <property type="entry name" value="Cholesterol_Oxidase"/>
</dbReference>
<evidence type="ECO:0000256" key="6">
    <source>
        <dbReference type="ARBA" id="ARBA00023002"/>
    </source>
</evidence>
<dbReference type="InterPro" id="IPR007867">
    <property type="entry name" value="GMC_OxRtase_C"/>
</dbReference>
<dbReference type="GO" id="GO:0016995">
    <property type="term" value="F:cholesterol oxidase activity"/>
    <property type="evidence" value="ECO:0007669"/>
    <property type="project" value="UniProtKB-EC"/>
</dbReference>
<dbReference type="GO" id="GO:0008203">
    <property type="term" value="P:cholesterol metabolic process"/>
    <property type="evidence" value="ECO:0007669"/>
    <property type="project" value="UniProtKB-KW"/>
</dbReference>
<dbReference type="Gene3D" id="3.50.50.60">
    <property type="entry name" value="FAD/NAD(P)-binding domain"/>
    <property type="match status" value="3"/>
</dbReference>
<dbReference type="Proteomes" id="UP000295453">
    <property type="component" value="Unassembled WGS sequence"/>
</dbReference>
<keyword evidence="7" id="KW-0443">Lipid metabolism</keyword>
<dbReference type="SUPFAM" id="SSF51905">
    <property type="entry name" value="FAD/NAD(P)-binding domain"/>
    <property type="match status" value="1"/>
</dbReference>
<evidence type="ECO:0000256" key="7">
    <source>
        <dbReference type="ARBA" id="ARBA00023098"/>
    </source>
</evidence>
<evidence type="ECO:0000256" key="10">
    <source>
        <dbReference type="ARBA" id="ARBA00023235"/>
    </source>
</evidence>
<sequence length="533" mass="57316">MSSTTPHPLDHDWVVIGSGFGGSVAALRLAEKGHRVAVIERGRSYADDELPASASDSRRFVWAPALGLRGIMRNVLFRHVFSSTQTGVGGGSLVYGGVLFRPHEAFFADPQWTDPTGWAERLDPHYREAERMLGASAAPWASVTSGLTREVADHFGGSFDKAPVAVFFGTPGVTVPDPYFGGAGPDRTGCTRCGECMTGCRTGAANRLTKNYLWFAEKCGARIFAEREVVDVTPLGAADGSDGYRVTTRRSGARWRRERATVTARGVVFAGGAVGTNELLADCKHRGSLPALSDRLGHLARTNSEAVLSVLLPEDIGTWRDVTASSRVVLDGDTQIEFLTYGPHGDFMRLMFTLLVRDGSTAQRLQAWLGTVTRHPVRWASTMRAGWGARTLMMLVMQPRDNAIRFTARKRILRGGYRLATARDDARPAPTYIDAGHRVATWLAERTGGIAQGSVFEVFGNRPMTAHVLGGAAIGASASTGVVDERLQVFGYRNMVVCDAAALPANPGVNPALTIAALAEHAMSHIPAAGLER</sequence>
<evidence type="ECO:0000256" key="5">
    <source>
        <dbReference type="ARBA" id="ARBA00022827"/>
    </source>
</evidence>
<keyword evidence="3" id="KW-0153">Cholesterol metabolism</keyword>
<evidence type="ECO:0000256" key="13">
    <source>
        <dbReference type="ARBA" id="ARBA00049723"/>
    </source>
</evidence>
<comment type="pathway">
    <text evidence="12">Steroid metabolism; cholesterol degradation.</text>
</comment>
<evidence type="ECO:0000256" key="14">
    <source>
        <dbReference type="ARBA" id="ARBA00049744"/>
    </source>
</evidence>
<dbReference type="PROSITE" id="PS51379">
    <property type="entry name" value="4FE4S_FER_2"/>
    <property type="match status" value="1"/>
</dbReference>
<protein>
    <recommendedName>
        <fullName evidence="14">Cholesterol oxidase</fullName>
        <ecNumber evidence="13">1.1.3.6</ecNumber>
        <ecNumber evidence="11">5.3.3.1</ecNumber>
    </recommendedName>
    <alternativeName>
        <fullName evidence="15">Cholesterol isomerase</fullName>
    </alternativeName>
</protein>
<dbReference type="EMBL" id="SJZJ01000015">
    <property type="protein sequence ID" value="TCJ23939.1"/>
    <property type="molecule type" value="Genomic_DNA"/>
</dbReference>
<evidence type="ECO:0000256" key="15">
    <source>
        <dbReference type="ARBA" id="ARBA00049778"/>
    </source>
</evidence>
<dbReference type="InterPro" id="IPR036188">
    <property type="entry name" value="FAD/NAD-bd_sf"/>
</dbReference>
<dbReference type="Pfam" id="PF05199">
    <property type="entry name" value="GMC_oxred_C"/>
    <property type="match status" value="1"/>
</dbReference>
<evidence type="ECO:0000256" key="9">
    <source>
        <dbReference type="ARBA" id="ARBA00023221"/>
    </source>
</evidence>
<keyword evidence="18" id="KW-1185">Reference proteome</keyword>
<evidence type="ECO:0000256" key="2">
    <source>
        <dbReference type="ARBA" id="ARBA00010790"/>
    </source>
</evidence>
<comment type="caution">
    <text evidence="17">The sequence shown here is derived from an EMBL/GenBank/DDBJ whole genome shotgun (WGS) entry which is preliminary data.</text>
</comment>
<dbReference type="PANTHER" id="PTHR47470">
    <property type="entry name" value="CHOLESTEROL OXIDASE"/>
    <property type="match status" value="1"/>
</dbReference>
<dbReference type="OrthoDB" id="517968at2"/>
<dbReference type="EC" id="5.3.3.1" evidence="11"/>
<dbReference type="EC" id="1.1.3.6" evidence="13"/>
<feature type="domain" description="4Fe-4S ferredoxin-type" evidence="16">
    <location>
        <begin position="181"/>
        <end position="211"/>
    </location>
</feature>
<reference evidence="17 18" key="1">
    <citation type="submission" date="2019-03" db="EMBL/GenBank/DDBJ databases">
        <authorList>
            <person name="Kim M.K.M."/>
        </authorList>
    </citation>
    <scope>NUCLEOTIDE SEQUENCE [LARGE SCALE GENOMIC DNA]</scope>
    <source>
        <strain evidence="17 18">18JY15-6</strain>
    </source>
</reference>
<keyword evidence="8" id="KW-1207">Sterol metabolism</keyword>
<proteinExistence type="inferred from homology"/>
<dbReference type="PRINTS" id="PR00411">
    <property type="entry name" value="PNDRDTASEI"/>
</dbReference>
<dbReference type="InterPro" id="IPR017896">
    <property type="entry name" value="4Fe4S_Fe-S-bd"/>
</dbReference>
<evidence type="ECO:0000256" key="1">
    <source>
        <dbReference type="ARBA" id="ARBA00001974"/>
    </source>
</evidence>
<dbReference type="RefSeq" id="WP_131583680.1">
    <property type="nucleotide sequence ID" value="NZ_SJZJ01000015.1"/>
</dbReference>
<keyword evidence="9" id="KW-0753">Steroid metabolism</keyword>
<organism evidence="17 18">
    <name type="scientific">Nocardioides jejuensis</name>
    <dbReference type="NCBI Taxonomy" id="2502782"/>
    <lineage>
        <taxon>Bacteria</taxon>
        <taxon>Bacillati</taxon>
        <taxon>Actinomycetota</taxon>
        <taxon>Actinomycetes</taxon>
        <taxon>Propionibacteriales</taxon>
        <taxon>Nocardioidaceae</taxon>
        <taxon>Nocardioides</taxon>
    </lineage>
</organism>
<dbReference type="PANTHER" id="PTHR47470:SF1">
    <property type="entry name" value="FAD-DEPENDENT OXIDOREDUCTASE 2 FAD BINDING DOMAIN-CONTAINING PROTEIN"/>
    <property type="match status" value="1"/>
</dbReference>
<keyword evidence="4" id="KW-0285">Flavoprotein</keyword>
<gene>
    <name evidence="17" type="ORF">EPD65_09990</name>
</gene>
<dbReference type="Pfam" id="PF00890">
    <property type="entry name" value="FAD_binding_2"/>
    <property type="match status" value="1"/>
</dbReference>
<accession>A0A4R1C0H1</accession>
<name>A0A4R1C0H1_9ACTN</name>
<keyword evidence="6" id="KW-0560">Oxidoreductase</keyword>